<accession>A0A0D0IWW2</accession>
<proteinExistence type="predicted"/>
<dbReference type="STRING" id="1602171.ST44_00795"/>
<gene>
    <name evidence="1" type="ORF">ST44_00795</name>
</gene>
<evidence type="ECO:0000313" key="2">
    <source>
        <dbReference type="Proteomes" id="UP000032046"/>
    </source>
</evidence>
<reference evidence="1 2" key="1">
    <citation type="submission" date="2015-01" db="EMBL/GenBank/DDBJ databases">
        <title>Comparative genomics of non-oral Prevotella species.</title>
        <authorList>
            <person name="Accetto T."/>
            <person name="Nograsek B."/>
            <person name="Avgustin G."/>
        </authorList>
    </citation>
    <scope>NUCLEOTIDE SEQUENCE [LARGE SCALE GENOMIC DNA]</scope>
    <source>
        <strain evidence="1 2">P5-119</strain>
    </source>
</reference>
<dbReference type="RefSeq" id="WP_156132439.1">
    <property type="nucleotide sequence ID" value="NZ_JXQK01000010.1"/>
</dbReference>
<dbReference type="EMBL" id="JXQK01000010">
    <property type="protein sequence ID" value="KIP64856.1"/>
    <property type="molecule type" value="Genomic_DNA"/>
</dbReference>
<name>A0A0D0IWW2_9BACT</name>
<comment type="caution">
    <text evidence="1">The sequence shown here is derived from an EMBL/GenBank/DDBJ whole genome shotgun (WGS) entry which is preliminary data.</text>
</comment>
<protein>
    <submittedName>
        <fullName evidence="1">Uncharacterized protein</fullName>
    </submittedName>
</protein>
<dbReference type="AlphaFoldDB" id="A0A0D0IWW2"/>
<sequence>MAKGNITYQQRLWILDDYQSIIEDPESYGYPNIEEHMDEVIADIKEDVEQFFCCKISEGFIKSQIKVEYGR</sequence>
<organism evidence="1 2">
    <name type="scientific">Prevotella pectinovora</name>
    <dbReference type="NCBI Taxonomy" id="1602169"/>
    <lineage>
        <taxon>Bacteria</taxon>
        <taxon>Pseudomonadati</taxon>
        <taxon>Bacteroidota</taxon>
        <taxon>Bacteroidia</taxon>
        <taxon>Bacteroidales</taxon>
        <taxon>Prevotellaceae</taxon>
        <taxon>Prevotella</taxon>
    </lineage>
</organism>
<dbReference type="Proteomes" id="UP000032046">
    <property type="component" value="Unassembled WGS sequence"/>
</dbReference>
<keyword evidence="2" id="KW-1185">Reference proteome</keyword>
<evidence type="ECO:0000313" key="1">
    <source>
        <dbReference type="EMBL" id="KIP64856.1"/>
    </source>
</evidence>